<accession>A0A918RC52</accession>
<dbReference type="EMBL" id="BMVX01000028">
    <property type="protein sequence ID" value="GGZ89949.1"/>
    <property type="molecule type" value="Genomic_DNA"/>
</dbReference>
<name>A0A918RC52_9ACTN</name>
<feature type="transmembrane region" description="Helical" evidence="2">
    <location>
        <begin position="83"/>
        <end position="101"/>
    </location>
</feature>
<feature type="transmembrane region" description="Helical" evidence="2">
    <location>
        <begin position="57"/>
        <end position="77"/>
    </location>
</feature>
<feature type="region of interest" description="Disordered" evidence="1">
    <location>
        <begin position="128"/>
        <end position="152"/>
    </location>
</feature>
<evidence type="ECO:0000313" key="4">
    <source>
        <dbReference type="Proteomes" id="UP000634660"/>
    </source>
</evidence>
<proteinExistence type="predicted"/>
<evidence type="ECO:0000313" key="3">
    <source>
        <dbReference type="EMBL" id="GGZ89949.1"/>
    </source>
</evidence>
<organism evidence="3 4">
    <name type="scientific">Streptomyces subrutilus</name>
    <dbReference type="NCBI Taxonomy" id="36818"/>
    <lineage>
        <taxon>Bacteria</taxon>
        <taxon>Bacillati</taxon>
        <taxon>Actinomycetota</taxon>
        <taxon>Actinomycetes</taxon>
        <taxon>Kitasatosporales</taxon>
        <taxon>Streptomycetaceae</taxon>
        <taxon>Streptomyces</taxon>
    </lineage>
</organism>
<keyword evidence="2" id="KW-0812">Transmembrane</keyword>
<reference evidence="3" key="1">
    <citation type="journal article" date="2014" name="Int. J. Syst. Evol. Microbiol.">
        <title>Complete genome sequence of Corynebacterium casei LMG S-19264T (=DSM 44701T), isolated from a smear-ripened cheese.</title>
        <authorList>
            <consortium name="US DOE Joint Genome Institute (JGI-PGF)"/>
            <person name="Walter F."/>
            <person name="Albersmeier A."/>
            <person name="Kalinowski J."/>
            <person name="Ruckert C."/>
        </authorList>
    </citation>
    <scope>NUCLEOTIDE SEQUENCE</scope>
    <source>
        <strain evidence="3">JCM 4834</strain>
    </source>
</reference>
<dbReference type="Proteomes" id="UP000634660">
    <property type="component" value="Unassembled WGS sequence"/>
</dbReference>
<sequence>MNRGQRDQDLRDIYQLVLQRTDLDGPGKAALLEAWNAREQREHERAQRADERKQQRFETLMGFFALIALLLATLWLAQGGHTWVAVALIPPMVVVVGKFLGRPVTTAEASMIGSGISGAFRGLRQALNGAPPQPAPPPGSVATNGPAGSPVP</sequence>
<evidence type="ECO:0000256" key="1">
    <source>
        <dbReference type="SAM" id="MobiDB-lite"/>
    </source>
</evidence>
<dbReference type="RefSeq" id="WP_189829058.1">
    <property type="nucleotide sequence ID" value="NZ_BMVX01000028.1"/>
</dbReference>
<gene>
    <name evidence="3" type="ORF">GCM10010371_57310</name>
</gene>
<keyword evidence="2" id="KW-0472">Membrane</keyword>
<keyword evidence="2" id="KW-1133">Transmembrane helix</keyword>
<protein>
    <submittedName>
        <fullName evidence="3">Uncharacterized protein</fullName>
    </submittedName>
</protein>
<dbReference type="AlphaFoldDB" id="A0A918RC52"/>
<reference evidence="3" key="2">
    <citation type="submission" date="2020-09" db="EMBL/GenBank/DDBJ databases">
        <authorList>
            <person name="Sun Q."/>
            <person name="Ohkuma M."/>
        </authorList>
    </citation>
    <scope>NUCLEOTIDE SEQUENCE</scope>
    <source>
        <strain evidence="3">JCM 4834</strain>
    </source>
</reference>
<comment type="caution">
    <text evidence="3">The sequence shown here is derived from an EMBL/GenBank/DDBJ whole genome shotgun (WGS) entry which is preliminary data.</text>
</comment>
<evidence type="ECO:0000256" key="2">
    <source>
        <dbReference type="SAM" id="Phobius"/>
    </source>
</evidence>